<dbReference type="Proteomes" id="UP000838756">
    <property type="component" value="Unassembled WGS sequence"/>
</dbReference>
<protein>
    <submittedName>
        <fullName evidence="1">Jg1565 protein</fullName>
    </submittedName>
</protein>
<reference evidence="1" key="1">
    <citation type="submission" date="2022-03" db="EMBL/GenBank/DDBJ databases">
        <authorList>
            <person name="Lindestad O."/>
        </authorList>
    </citation>
    <scope>NUCLEOTIDE SEQUENCE</scope>
</reference>
<evidence type="ECO:0000313" key="2">
    <source>
        <dbReference type="Proteomes" id="UP000838756"/>
    </source>
</evidence>
<dbReference type="EMBL" id="CAKXAJ010024985">
    <property type="protein sequence ID" value="CAH2233608.1"/>
    <property type="molecule type" value="Genomic_DNA"/>
</dbReference>
<comment type="caution">
    <text evidence="1">The sequence shown here is derived from an EMBL/GenBank/DDBJ whole genome shotgun (WGS) entry which is preliminary data.</text>
</comment>
<evidence type="ECO:0000313" key="1">
    <source>
        <dbReference type="EMBL" id="CAH2233608.1"/>
    </source>
</evidence>
<dbReference type="AlphaFoldDB" id="A0A8S4R9M0"/>
<sequence length="129" mass="14261">MTAPPLLFLYLFLTENRHPPCYYYDHKPACPVALWQTTALKPAQWKGVLYSSGGLLEANGGFDRSRRMVMEGQNTAITTSPLPAGDVLDHERNSEVGPACFDNYAAAVRAGNETVKYGNPNKPEIRNMS</sequence>
<name>A0A8S4R9M0_9NEOP</name>
<keyword evidence="2" id="KW-1185">Reference proteome</keyword>
<accession>A0A8S4R9M0</accession>
<organism evidence="1 2">
    <name type="scientific">Pararge aegeria aegeria</name>
    <dbReference type="NCBI Taxonomy" id="348720"/>
    <lineage>
        <taxon>Eukaryota</taxon>
        <taxon>Metazoa</taxon>
        <taxon>Ecdysozoa</taxon>
        <taxon>Arthropoda</taxon>
        <taxon>Hexapoda</taxon>
        <taxon>Insecta</taxon>
        <taxon>Pterygota</taxon>
        <taxon>Neoptera</taxon>
        <taxon>Endopterygota</taxon>
        <taxon>Lepidoptera</taxon>
        <taxon>Glossata</taxon>
        <taxon>Ditrysia</taxon>
        <taxon>Papilionoidea</taxon>
        <taxon>Nymphalidae</taxon>
        <taxon>Satyrinae</taxon>
        <taxon>Satyrini</taxon>
        <taxon>Parargina</taxon>
        <taxon>Pararge</taxon>
    </lineage>
</organism>
<gene>
    <name evidence="1" type="primary">jg1565</name>
    <name evidence="1" type="ORF">PAEG_LOCUS11559</name>
</gene>
<proteinExistence type="predicted"/>